<protein>
    <submittedName>
        <fullName evidence="8">Glycosyltransferase</fullName>
    </submittedName>
</protein>
<dbReference type="Proteomes" id="UP000275199">
    <property type="component" value="Unassembled WGS sequence"/>
</dbReference>
<evidence type="ECO:0000256" key="6">
    <source>
        <dbReference type="ARBA" id="ARBA00023136"/>
    </source>
</evidence>
<keyword evidence="3" id="KW-0997">Cell inner membrane</keyword>
<dbReference type="EMBL" id="RKKU01000017">
    <property type="protein sequence ID" value="ROZ83165.1"/>
    <property type="molecule type" value="Genomic_DNA"/>
</dbReference>
<evidence type="ECO:0000256" key="2">
    <source>
        <dbReference type="ARBA" id="ARBA00022475"/>
    </source>
</evidence>
<keyword evidence="2" id="KW-1003">Cell membrane</keyword>
<keyword evidence="4" id="KW-0328">Glycosyltransferase</keyword>
<dbReference type="InterPro" id="IPR001173">
    <property type="entry name" value="Glyco_trans_2-like"/>
</dbReference>
<evidence type="ECO:0000256" key="4">
    <source>
        <dbReference type="ARBA" id="ARBA00022676"/>
    </source>
</evidence>
<dbReference type="SUPFAM" id="SSF53448">
    <property type="entry name" value="Nucleotide-diphospho-sugar transferases"/>
    <property type="match status" value="1"/>
</dbReference>
<keyword evidence="9" id="KW-1185">Reference proteome</keyword>
<evidence type="ECO:0000256" key="3">
    <source>
        <dbReference type="ARBA" id="ARBA00022519"/>
    </source>
</evidence>
<reference evidence="8 9" key="1">
    <citation type="submission" date="2018-11" db="EMBL/GenBank/DDBJ databases">
        <authorList>
            <person name="Jang G.I."/>
            <person name="Hwang C.Y."/>
        </authorList>
    </citation>
    <scope>NUCLEOTIDE SEQUENCE [LARGE SCALE GENOMIC DNA]</scope>
    <source>
        <strain evidence="8 9">SSM26</strain>
    </source>
</reference>
<organism evidence="8 9">
    <name type="scientific">Pseudomonas neustonica</name>
    <dbReference type="NCBI Taxonomy" id="2487346"/>
    <lineage>
        <taxon>Bacteria</taxon>
        <taxon>Pseudomonadati</taxon>
        <taxon>Pseudomonadota</taxon>
        <taxon>Gammaproteobacteria</taxon>
        <taxon>Pseudomonadales</taxon>
        <taxon>Pseudomonadaceae</taxon>
        <taxon>Pseudomonas</taxon>
    </lineage>
</organism>
<keyword evidence="5" id="KW-0808">Transferase</keyword>
<dbReference type="InterPro" id="IPR026461">
    <property type="entry name" value="Trfase_2_rSAM/seldom_assoc"/>
</dbReference>
<accession>A0ABX9XJA4</accession>
<feature type="domain" description="Glycosyltransferase 2-like" evidence="7">
    <location>
        <begin position="10"/>
        <end position="103"/>
    </location>
</feature>
<dbReference type="CDD" id="cd02522">
    <property type="entry name" value="GT_2_like_a"/>
    <property type="match status" value="1"/>
</dbReference>
<name>A0ABX9XJA4_9PSED</name>
<evidence type="ECO:0000256" key="1">
    <source>
        <dbReference type="ARBA" id="ARBA00004236"/>
    </source>
</evidence>
<proteinExistence type="predicted"/>
<gene>
    <name evidence="8" type="ORF">EF096_13525</name>
</gene>
<evidence type="ECO:0000313" key="9">
    <source>
        <dbReference type="Proteomes" id="UP000275199"/>
    </source>
</evidence>
<evidence type="ECO:0000256" key="5">
    <source>
        <dbReference type="ARBA" id="ARBA00022679"/>
    </source>
</evidence>
<dbReference type="InterPro" id="IPR029044">
    <property type="entry name" value="Nucleotide-diphossugar_trans"/>
</dbReference>
<evidence type="ECO:0000259" key="7">
    <source>
        <dbReference type="Pfam" id="PF00535"/>
    </source>
</evidence>
<dbReference type="PANTHER" id="PTHR43646:SF2">
    <property type="entry name" value="GLYCOSYLTRANSFERASE 2-LIKE DOMAIN-CONTAINING PROTEIN"/>
    <property type="match status" value="1"/>
</dbReference>
<keyword evidence="6" id="KW-0472">Membrane</keyword>
<evidence type="ECO:0000313" key="8">
    <source>
        <dbReference type="EMBL" id="ROZ83165.1"/>
    </source>
</evidence>
<dbReference type="NCBIfam" id="TIGR04283">
    <property type="entry name" value="glyco_like_mftF"/>
    <property type="match status" value="1"/>
</dbReference>
<dbReference type="PANTHER" id="PTHR43646">
    <property type="entry name" value="GLYCOSYLTRANSFERASE"/>
    <property type="match status" value="1"/>
</dbReference>
<sequence>MPNRAVPALSIIMPARNEAAHIVSSLQPLQALRGELEVILVDGGSTDNTVALAKGFCDQLLQSQPGRARQMNAGAAVARGSTLLFLHADTRLPDGFTRLIAQAVNKSQRWGRFDVQLAPASALLNTVAGMMNWRSRITGVCTGDQGIFVEHQLFTELGGYADIPLMEDIELSKRLRRHGKPVCLRPPLVTSSRRWQQHGTLRTIALMWWLRALYWLGVPPQRLAQWY</sequence>
<dbReference type="Gene3D" id="3.90.550.10">
    <property type="entry name" value="Spore Coat Polysaccharide Biosynthesis Protein SpsA, Chain A"/>
    <property type="match status" value="1"/>
</dbReference>
<comment type="caution">
    <text evidence="8">The sequence shown here is derived from an EMBL/GenBank/DDBJ whole genome shotgun (WGS) entry which is preliminary data.</text>
</comment>
<comment type="subcellular location">
    <subcellularLocation>
        <location evidence="1">Cell membrane</location>
    </subcellularLocation>
</comment>
<dbReference type="RefSeq" id="WP_123890232.1">
    <property type="nucleotide sequence ID" value="NZ_RKKU01000017.1"/>
</dbReference>
<dbReference type="Pfam" id="PF00535">
    <property type="entry name" value="Glycos_transf_2"/>
    <property type="match status" value="1"/>
</dbReference>